<organism evidence="2 3">
    <name type="scientific">Pseudonocardia endophytica</name>
    <dbReference type="NCBI Taxonomy" id="401976"/>
    <lineage>
        <taxon>Bacteria</taxon>
        <taxon>Bacillati</taxon>
        <taxon>Actinomycetota</taxon>
        <taxon>Actinomycetes</taxon>
        <taxon>Pseudonocardiales</taxon>
        <taxon>Pseudonocardiaceae</taxon>
        <taxon>Pseudonocardia</taxon>
    </lineage>
</organism>
<gene>
    <name evidence="2" type="ORF">EV378_3852</name>
</gene>
<dbReference type="EMBL" id="SMFZ01000002">
    <property type="protein sequence ID" value="TCK19908.1"/>
    <property type="molecule type" value="Genomic_DNA"/>
</dbReference>
<comment type="caution">
    <text evidence="2">The sequence shown here is derived from an EMBL/GenBank/DDBJ whole genome shotgun (WGS) entry which is preliminary data.</text>
</comment>
<feature type="domain" description="SHOCT" evidence="1">
    <location>
        <begin position="320"/>
        <end position="347"/>
    </location>
</feature>
<evidence type="ECO:0000259" key="1">
    <source>
        <dbReference type="Pfam" id="PF09851"/>
    </source>
</evidence>
<evidence type="ECO:0000313" key="2">
    <source>
        <dbReference type="EMBL" id="TCK19908.1"/>
    </source>
</evidence>
<dbReference type="AlphaFoldDB" id="A0A4R1HE95"/>
<keyword evidence="3" id="KW-1185">Reference proteome</keyword>
<evidence type="ECO:0000313" key="3">
    <source>
        <dbReference type="Proteomes" id="UP000295560"/>
    </source>
</evidence>
<proteinExistence type="predicted"/>
<name>A0A4R1HE95_PSEEN</name>
<reference evidence="2 3" key="1">
    <citation type="submission" date="2019-03" db="EMBL/GenBank/DDBJ databases">
        <title>Sequencing the genomes of 1000 actinobacteria strains.</title>
        <authorList>
            <person name="Klenk H.-P."/>
        </authorList>
    </citation>
    <scope>NUCLEOTIDE SEQUENCE [LARGE SCALE GENOMIC DNA]</scope>
    <source>
        <strain evidence="2 3">DSM 44969</strain>
    </source>
</reference>
<dbReference type="Pfam" id="PF09851">
    <property type="entry name" value="SHOCT"/>
    <property type="match status" value="1"/>
</dbReference>
<accession>A0A4R1HE95</accession>
<dbReference type="InterPro" id="IPR018649">
    <property type="entry name" value="SHOCT"/>
</dbReference>
<dbReference type="Proteomes" id="UP000295560">
    <property type="component" value="Unassembled WGS sequence"/>
</dbReference>
<sequence length="353" mass="37500">MQPVIGSKVKDRHAQKWLDALTSHMFPGEAVTALSRTTLGRPMCDGLAVTNARLVAFNSVDIDAKGIKRFVHADDIARIEVVKKTLTPNNLTVTTRSGEQISFGDIPGPDLDLVLGAAQQLGVSGAAPDARRAMAHQAADDRRSTDAWAQVPVVGTAPSDKAWKALKDHCSPGELPIFVIGSGTGGVFAALPDRAMIIKVGAMTSMMAGSLGGGRVTTFPFSEITGIEYNAGFVNGVLEVLTPSYSGTANKDYWRGSNKGRNADSNDPWTLSNCLPLPKPVYQQALPRLNEMRAHIAQLKRPTVVVQQQPSNGSAPSVADELGKLAGLRDQGILSDAEFQAAKQRVLAQHGMG</sequence>
<protein>
    <submittedName>
        <fullName evidence="2">Putative oligomerization/nucleic acid binding protein</fullName>
    </submittedName>
</protein>